<protein>
    <submittedName>
        <fullName evidence="1">Uncharacterized protein</fullName>
    </submittedName>
</protein>
<organism evidence="1 2">
    <name type="scientific">Flavobacterium arsenatis</name>
    <dbReference type="NCBI Taxonomy" id="1484332"/>
    <lineage>
        <taxon>Bacteria</taxon>
        <taxon>Pseudomonadati</taxon>
        <taxon>Bacteroidota</taxon>
        <taxon>Flavobacteriia</taxon>
        <taxon>Flavobacteriales</taxon>
        <taxon>Flavobacteriaceae</taxon>
        <taxon>Flavobacterium</taxon>
    </lineage>
</organism>
<gene>
    <name evidence="1" type="ORF">J2X31_000797</name>
</gene>
<comment type="caution">
    <text evidence="1">The sequence shown here is derived from an EMBL/GenBank/DDBJ whole genome shotgun (WGS) entry which is preliminary data.</text>
</comment>
<sequence>MAPSGLGWKLFELLETLLAQITVESPEIKKPVFFAPKKRPAEALFGA</sequence>
<dbReference type="RefSeq" id="WP_310024588.1">
    <property type="nucleotide sequence ID" value="NZ_JAVDVI010000002.1"/>
</dbReference>
<dbReference type="EMBL" id="JAVDVI010000002">
    <property type="protein sequence ID" value="MDR6966799.1"/>
    <property type="molecule type" value="Genomic_DNA"/>
</dbReference>
<evidence type="ECO:0000313" key="1">
    <source>
        <dbReference type="EMBL" id="MDR6966799.1"/>
    </source>
</evidence>
<evidence type="ECO:0000313" key="2">
    <source>
        <dbReference type="Proteomes" id="UP001255185"/>
    </source>
</evidence>
<reference evidence="1 2" key="1">
    <citation type="submission" date="2023-07" db="EMBL/GenBank/DDBJ databases">
        <title>Sorghum-associated microbial communities from plants grown in Nebraska, USA.</title>
        <authorList>
            <person name="Schachtman D."/>
        </authorList>
    </citation>
    <scope>NUCLEOTIDE SEQUENCE [LARGE SCALE GENOMIC DNA]</scope>
    <source>
        <strain evidence="1 2">3773</strain>
    </source>
</reference>
<keyword evidence="2" id="KW-1185">Reference proteome</keyword>
<proteinExistence type="predicted"/>
<dbReference type="Proteomes" id="UP001255185">
    <property type="component" value="Unassembled WGS sequence"/>
</dbReference>
<accession>A0ABU1TLF7</accession>
<name>A0ABU1TLF7_9FLAO</name>